<evidence type="ECO:0000313" key="4">
    <source>
        <dbReference type="Proteomes" id="UP001209570"/>
    </source>
</evidence>
<dbReference type="AlphaFoldDB" id="A0AAD5Q704"/>
<dbReference type="InterPro" id="IPR026983">
    <property type="entry name" value="DHC"/>
</dbReference>
<evidence type="ECO:0000256" key="1">
    <source>
        <dbReference type="SAM" id="Coils"/>
    </source>
</evidence>
<dbReference type="PANTHER" id="PTHR45703:SF36">
    <property type="entry name" value="DYNEIN HEAVY CHAIN, CYTOPLASMIC"/>
    <property type="match status" value="1"/>
</dbReference>
<comment type="caution">
    <text evidence="3">The sequence shown here is derived from an EMBL/GenBank/DDBJ whole genome shotgun (WGS) entry which is preliminary data.</text>
</comment>
<reference evidence="3" key="1">
    <citation type="submission" date="2021-12" db="EMBL/GenBank/DDBJ databases">
        <title>Prjna785345.</title>
        <authorList>
            <person name="Rujirawat T."/>
            <person name="Krajaejun T."/>
        </authorList>
    </citation>
    <scope>NUCLEOTIDE SEQUENCE</scope>
    <source>
        <strain evidence="3">Pi057C3</strain>
    </source>
</reference>
<accession>A0AAD5Q704</accession>
<evidence type="ECO:0000259" key="2">
    <source>
        <dbReference type="Pfam" id="PF12777"/>
    </source>
</evidence>
<keyword evidence="1" id="KW-0175">Coiled coil</keyword>
<dbReference type="EMBL" id="JAKCXM010000399">
    <property type="protein sequence ID" value="KAJ0394580.1"/>
    <property type="molecule type" value="Genomic_DNA"/>
</dbReference>
<name>A0AAD5Q704_PYTIN</name>
<dbReference type="Pfam" id="PF12777">
    <property type="entry name" value="MT"/>
    <property type="match status" value="1"/>
</dbReference>
<dbReference type="GO" id="GO:0051959">
    <property type="term" value="F:dynein light intermediate chain binding"/>
    <property type="evidence" value="ECO:0007669"/>
    <property type="project" value="InterPro"/>
</dbReference>
<dbReference type="Proteomes" id="UP001209570">
    <property type="component" value="Unassembled WGS sequence"/>
</dbReference>
<evidence type="ECO:0000313" key="3">
    <source>
        <dbReference type="EMBL" id="KAJ0394580.1"/>
    </source>
</evidence>
<feature type="coiled-coil region" evidence="1">
    <location>
        <begin position="264"/>
        <end position="291"/>
    </location>
</feature>
<dbReference type="PANTHER" id="PTHR45703">
    <property type="entry name" value="DYNEIN HEAVY CHAIN"/>
    <property type="match status" value="1"/>
</dbReference>
<organism evidence="3 4">
    <name type="scientific">Pythium insidiosum</name>
    <name type="common">Pythiosis disease agent</name>
    <dbReference type="NCBI Taxonomy" id="114742"/>
    <lineage>
        <taxon>Eukaryota</taxon>
        <taxon>Sar</taxon>
        <taxon>Stramenopiles</taxon>
        <taxon>Oomycota</taxon>
        <taxon>Peronosporomycetes</taxon>
        <taxon>Pythiales</taxon>
        <taxon>Pythiaceae</taxon>
        <taxon>Pythium</taxon>
    </lineage>
</organism>
<sequence length="435" mass="50251">MGSRPGAARSLFEEFLRVFKVFFLFQRKKTAENVNALQTGLRLLDYDRHVASEQLDKSAGNELLLEDAAKAVVQSSDLLREYEAAERDAKRSFLLDEQRCSALQVEIEEERDQIQKELNHILPDVAKATDALSQINKYHITEMKSFVNPPQLVRLAMQAVCVLLGAPPTWTEALRILADIHFLDRLRNFDKDRVDVSLIERVKLYVNHPDFSMENMKRASIASTTLCKWVLAIVRYFEVMRRVAPTQKKLAETERQFQLIDDMVKAERQKLVDLELKLNELRVEHARNMQRELEWQRNHEGKMRWKAEVEHYAQVVAQWSEVLAHELNIVKTQQFRLVGDCAIFAATLTTRVAPSQRATNKDEQINTEHFRITVKTPQLILIENTADCSEAEFHVLLDLAALAKKKGGHNIVFSTRALGDMPNWKPKVRTLLYHN</sequence>
<feature type="domain" description="Dynein heavy chain coiled coil stalk" evidence="2">
    <location>
        <begin position="96"/>
        <end position="346"/>
    </location>
</feature>
<protein>
    <recommendedName>
        <fullName evidence="2">Dynein heavy chain coiled coil stalk domain-containing protein</fullName>
    </recommendedName>
</protein>
<dbReference type="GO" id="GO:0045505">
    <property type="term" value="F:dynein intermediate chain binding"/>
    <property type="evidence" value="ECO:0007669"/>
    <property type="project" value="InterPro"/>
</dbReference>
<gene>
    <name evidence="3" type="ORF">P43SY_003858</name>
</gene>
<dbReference type="GO" id="GO:0030286">
    <property type="term" value="C:dynein complex"/>
    <property type="evidence" value="ECO:0007669"/>
    <property type="project" value="InterPro"/>
</dbReference>
<keyword evidence="4" id="KW-1185">Reference proteome</keyword>
<proteinExistence type="predicted"/>
<dbReference type="Gene3D" id="1.20.920.20">
    <property type="match status" value="1"/>
</dbReference>
<dbReference type="InterPro" id="IPR024743">
    <property type="entry name" value="Dynein_HC_stalk"/>
</dbReference>
<dbReference type="GO" id="GO:0007018">
    <property type="term" value="P:microtubule-based movement"/>
    <property type="evidence" value="ECO:0007669"/>
    <property type="project" value="InterPro"/>
</dbReference>